<evidence type="ECO:0000259" key="4">
    <source>
        <dbReference type="Pfam" id="PF08338"/>
    </source>
</evidence>
<dbReference type="InterPro" id="IPR001509">
    <property type="entry name" value="Epimerase_deHydtase"/>
</dbReference>
<name>A0ABQ4DLX7_9CELL</name>
<dbReference type="InterPro" id="IPR013549">
    <property type="entry name" value="DUF1731"/>
</dbReference>
<dbReference type="Gene3D" id="3.40.50.720">
    <property type="entry name" value="NAD(P)-binding Rossmann-like Domain"/>
    <property type="match status" value="1"/>
</dbReference>
<feature type="domain" description="NAD-dependent epimerase/dehydratase" evidence="3">
    <location>
        <begin position="40"/>
        <end position="260"/>
    </location>
</feature>
<protein>
    <submittedName>
        <fullName evidence="5">Epimerase</fullName>
    </submittedName>
</protein>
<evidence type="ECO:0000313" key="5">
    <source>
        <dbReference type="EMBL" id="GIG39997.1"/>
    </source>
</evidence>
<sequence>MGGPASSPARTVPRGATPRRPAVPTVPRSPPVARVTDMRVLVAGSSGLVGTALVQHLRESGHDVVRLVRRDPRSPGEAAWDPVAGTIDTAAVAASDAVVDLAGVNVASRPLTAARKREVVSSRVQTAGLLSRTLAELAGSREGRAPQVLLQASGIGAYGDRGDTLLGEDEPLGDTFFAGVVRRWEAATSPAQDAGVRVVHLRTGIVLSARGGAAAPLLLPLRAGVATRLGSGRQYWSWISLLDEVRAITHLLHAPVHGPANLVARADRHADLVAALRSAWGARVTLPVPAPLLRVALRDFSSEVLGSINADARVLRDSGFEPRHATADDVAHWLRAARRPAP</sequence>
<proteinExistence type="inferred from homology"/>
<comment type="caution">
    <text evidence="5">The sequence shown here is derived from an EMBL/GenBank/DDBJ whole genome shotgun (WGS) entry which is preliminary data.</text>
</comment>
<reference evidence="5 6" key="1">
    <citation type="submission" date="2021-01" db="EMBL/GenBank/DDBJ databases">
        <title>Whole genome shotgun sequence of Cellulomonas phragmiteti NBRC 110785.</title>
        <authorList>
            <person name="Komaki H."/>
            <person name="Tamura T."/>
        </authorList>
    </citation>
    <scope>NUCLEOTIDE SEQUENCE [LARGE SCALE GENOMIC DNA]</scope>
    <source>
        <strain evidence="5 6">NBRC 110785</strain>
    </source>
</reference>
<dbReference type="EMBL" id="BONP01000008">
    <property type="protein sequence ID" value="GIG39997.1"/>
    <property type="molecule type" value="Genomic_DNA"/>
</dbReference>
<comment type="similarity">
    <text evidence="1">Belongs to the NAD(P)-dependent epimerase/dehydratase family. SDR39U1 subfamily.</text>
</comment>
<gene>
    <name evidence="5" type="ORF">Cph01nite_17590</name>
</gene>
<evidence type="ECO:0000313" key="6">
    <source>
        <dbReference type="Proteomes" id="UP000614741"/>
    </source>
</evidence>
<dbReference type="Pfam" id="PF08338">
    <property type="entry name" value="DUF1731"/>
    <property type="match status" value="1"/>
</dbReference>
<accession>A0ABQ4DLX7</accession>
<feature type="region of interest" description="Disordered" evidence="2">
    <location>
        <begin position="1"/>
        <end position="30"/>
    </location>
</feature>
<dbReference type="InterPro" id="IPR010099">
    <property type="entry name" value="SDR39U1"/>
</dbReference>
<dbReference type="Pfam" id="PF01370">
    <property type="entry name" value="Epimerase"/>
    <property type="match status" value="1"/>
</dbReference>
<feature type="compositionally biased region" description="Low complexity" evidence="2">
    <location>
        <begin position="16"/>
        <end position="30"/>
    </location>
</feature>
<dbReference type="InterPro" id="IPR036291">
    <property type="entry name" value="NAD(P)-bd_dom_sf"/>
</dbReference>
<dbReference type="PANTHER" id="PTHR11092:SF0">
    <property type="entry name" value="EPIMERASE FAMILY PROTEIN SDR39U1"/>
    <property type="match status" value="1"/>
</dbReference>
<evidence type="ECO:0000256" key="1">
    <source>
        <dbReference type="ARBA" id="ARBA00009353"/>
    </source>
</evidence>
<dbReference type="PANTHER" id="PTHR11092">
    <property type="entry name" value="SUGAR NUCLEOTIDE EPIMERASE RELATED"/>
    <property type="match status" value="1"/>
</dbReference>
<organism evidence="5 6">
    <name type="scientific">Cellulomonas phragmiteti</name>
    <dbReference type="NCBI Taxonomy" id="478780"/>
    <lineage>
        <taxon>Bacteria</taxon>
        <taxon>Bacillati</taxon>
        <taxon>Actinomycetota</taxon>
        <taxon>Actinomycetes</taxon>
        <taxon>Micrococcales</taxon>
        <taxon>Cellulomonadaceae</taxon>
        <taxon>Cellulomonas</taxon>
    </lineage>
</organism>
<dbReference type="NCBIfam" id="TIGR01777">
    <property type="entry name" value="yfcH"/>
    <property type="match status" value="1"/>
</dbReference>
<evidence type="ECO:0000256" key="2">
    <source>
        <dbReference type="SAM" id="MobiDB-lite"/>
    </source>
</evidence>
<dbReference type="SUPFAM" id="SSF51735">
    <property type="entry name" value="NAD(P)-binding Rossmann-fold domains"/>
    <property type="match status" value="1"/>
</dbReference>
<keyword evidence="6" id="KW-1185">Reference proteome</keyword>
<evidence type="ECO:0000259" key="3">
    <source>
        <dbReference type="Pfam" id="PF01370"/>
    </source>
</evidence>
<feature type="domain" description="DUF1731" evidence="4">
    <location>
        <begin position="288"/>
        <end position="330"/>
    </location>
</feature>
<dbReference type="Proteomes" id="UP000614741">
    <property type="component" value="Unassembled WGS sequence"/>
</dbReference>